<protein>
    <submittedName>
        <fullName evidence="1">Uncharacterized protein</fullName>
    </submittedName>
</protein>
<sequence>MYIDDAERVKIGSRGVLAESPAAFDEIADMNFFNAQLDHSAELFKSTPPVIPVSLFNLSASESSFKRVKKGMDDTLRNKQTKESYALPQSLALANFEVVSRVKVLGMLVKGVDKISNLA</sequence>
<dbReference type="Proteomes" id="UP000188559">
    <property type="component" value="Unassembled WGS sequence"/>
</dbReference>
<dbReference type="OrthoDB" id="6901741at2"/>
<dbReference type="GeneID" id="57377579"/>
<proteinExistence type="predicted"/>
<comment type="caution">
    <text evidence="1">The sequence shown here is derived from an EMBL/GenBank/DDBJ whole genome shotgun (WGS) entry which is preliminary data.</text>
</comment>
<name>A0A1V2J895_PSEAZ</name>
<organism evidence="1 2">
    <name type="scientific">Pseudomonas azotoformans</name>
    <dbReference type="NCBI Taxonomy" id="47878"/>
    <lineage>
        <taxon>Bacteria</taxon>
        <taxon>Pseudomonadati</taxon>
        <taxon>Pseudomonadota</taxon>
        <taxon>Gammaproteobacteria</taxon>
        <taxon>Pseudomonadales</taxon>
        <taxon>Pseudomonadaceae</taxon>
        <taxon>Pseudomonas</taxon>
    </lineage>
</organism>
<gene>
    <name evidence="1" type="ORF">BLL37_26235</name>
</gene>
<evidence type="ECO:0000313" key="1">
    <source>
        <dbReference type="EMBL" id="ONH41653.1"/>
    </source>
</evidence>
<keyword evidence="2" id="KW-1185">Reference proteome</keyword>
<dbReference type="RefSeq" id="WP_071494238.1">
    <property type="nucleotide sequence ID" value="NZ_LT629702.1"/>
</dbReference>
<evidence type="ECO:0000313" key="2">
    <source>
        <dbReference type="Proteomes" id="UP000188559"/>
    </source>
</evidence>
<dbReference type="EMBL" id="MNPV01000008">
    <property type="protein sequence ID" value="ONH41653.1"/>
    <property type="molecule type" value="Genomic_DNA"/>
</dbReference>
<dbReference type="AlphaFoldDB" id="A0A1V2J895"/>
<accession>A0A1V2J895</accession>
<reference evidence="1 2" key="1">
    <citation type="submission" date="2016-10" db="EMBL/GenBank/DDBJ databases">
        <title>Pseudomonas lactis sp. nov. and Pseudomonas paralactis sp. nov., isolated from bovine raw milk.</title>
        <authorList>
            <person name="Von Neubeck M."/>
            <person name="Huptas C."/>
            <person name="Glueck C."/>
            <person name="Krewinkel M."/>
            <person name="Stoeckel M."/>
            <person name="Stressler T."/>
            <person name="Fischer L."/>
            <person name="Hinrichs J."/>
            <person name="Scherer S."/>
            <person name="Wenning M."/>
        </authorList>
    </citation>
    <scope>NUCLEOTIDE SEQUENCE [LARGE SCALE GENOMIC DNA]</scope>
    <source>
        <strain evidence="1 2">DSM 18862</strain>
    </source>
</reference>